<gene>
    <name evidence="1" type="ORF">RFI_37563</name>
</gene>
<protein>
    <submittedName>
        <fullName evidence="1">Uncharacterized protein</fullName>
    </submittedName>
</protein>
<reference evidence="1 2" key="1">
    <citation type="journal article" date="2013" name="Curr. Biol.">
        <title>The Genome of the Foraminiferan Reticulomyxa filosa.</title>
        <authorList>
            <person name="Glockner G."/>
            <person name="Hulsmann N."/>
            <person name="Schleicher M."/>
            <person name="Noegel A.A."/>
            <person name="Eichinger L."/>
            <person name="Gallinger C."/>
            <person name="Pawlowski J."/>
            <person name="Sierra R."/>
            <person name="Euteneuer U."/>
            <person name="Pillet L."/>
            <person name="Moustafa A."/>
            <person name="Platzer M."/>
            <person name="Groth M."/>
            <person name="Szafranski K."/>
            <person name="Schliwa M."/>
        </authorList>
    </citation>
    <scope>NUCLEOTIDE SEQUENCE [LARGE SCALE GENOMIC DNA]</scope>
</reference>
<proteinExistence type="predicted"/>
<accession>X6LGS7</accession>
<evidence type="ECO:0000313" key="1">
    <source>
        <dbReference type="EMBL" id="ETN99904.1"/>
    </source>
</evidence>
<dbReference type="AlphaFoldDB" id="X6LGS7"/>
<name>X6LGS7_RETFI</name>
<evidence type="ECO:0000313" key="2">
    <source>
        <dbReference type="Proteomes" id="UP000023152"/>
    </source>
</evidence>
<comment type="caution">
    <text evidence="1">The sequence shown here is derived from an EMBL/GenBank/DDBJ whole genome shotgun (WGS) entry which is preliminary data.</text>
</comment>
<dbReference type="Proteomes" id="UP000023152">
    <property type="component" value="Unassembled WGS sequence"/>
</dbReference>
<organism evidence="1 2">
    <name type="scientific">Reticulomyxa filosa</name>
    <dbReference type="NCBI Taxonomy" id="46433"/>
    <lineage>
        <taxon>Eukaryota</taxon>
        <taxon>Sar</taxon>
        <taxon>Rhizaria</taxon>
        <taxon>Retaria</taxon>
        <taxon>Foraminifera</taxon>
        <taxon>Monothalamids</taxon>
        <taxon>Reticulomyxidae</taxon>
        <taxon>Reticulomyxa</taxon>
    </lineage>
</organism>
<dbReference type="EMBL" id="ASPP01042555">
    <property type="protein sequence ID" value="ETN99904.1"/>
    <property type="molecule type" value="Genomic_DNA"/>
</dbReference>
<keyword evidence="2" id="KW-1185">Reference proteome</keyword>
<sequence>MILLTWTRYDQYIQQIMQISAMWNHSIDLNLVYVALNDWCKGNINETMELLFKFGQWKCQDNNKQKYKNRINEFLEKRCCNHNINLFCMFLSEKYKKIAVEGAHINETKYAKFIKKKIAYKLNNFVSVTFISILQNENKKILTYTYTFKNNTN</sequence>